<dbReference type="AlphaFoldDB" id="A0A061QQ56"/>
<evidence type="ECO:0000256" key="3">
    <source>
        <dbReference type="ARBA" id="ARBA00009730"/>
    </source>
</evidence>
<dbReference type="GO" id="GO:0006368">
    <property type="term" value="P:transcription elongation by RNA polymerase II"/>
    <property type="evidence" value="ECO:0007669"/>
    <property type="project" value="TreeGrafter"/>
</dbReference>
<dbReference type="Pfam" id="PF05129">
    <property type="entry name" value="Zn_ribbon_Elf1"/>
    <property type="match status" value="1"/>
</dbReference>
<evidence type="ECO:0000256" key="5">
    <source>
        <dbReference type="ARBA" id="ARBA00022723"/>
    </source>
</evidence>
<keyword evidence="7 11" id="KW-0862">Zinc</keyword>
<dbReference type="GO" id="GO:0008023">
    <property type="term" value="C:transcription elongation factor complex"/>
    <property type="evidence" value="ECO:0007669"/>
    <property type="project" value="TreeGrafter"/>
</dbReference>
<name>A0A061QQ56_9CHLO</name>
<gene>
    <name evidence="13" type="ORF">TSPGSL018_16075</name>
    <name evidence="12" type="ORF">TSPGSL018_25033</name>
</gene>
<dbReference type="GO" id="GO:0003746">
    <property type="term" value="F:translation elongation factor activity"/>
    <property type="evidence" value="ECO:0007669"/>
    <property type="project" value="UniProtKB-KW"/>
</dbReference>
<accession>A0A061QQ56</accession>
<evidence type="ECO:0000313" key="12">
    <source>
        <dbReference type="EMBL" id="JAC61843.1"/>
    </source>
</evidence>
<dbReference type="GO" id="GO:0000993">
    <property type="term" value="F:RNA polymerase II complex binding"/>
    <property type="evidence" value="ECO:0007669"/>
    <property type="project" value="TreeGrafter"/>
</dbReference>
<comment type="function">
    <text evidence="1 11">Transcription elongation factor implicated in the maintenance of proper chromatin structure in actively transcribed regions.</text>
</comment>
<dbReference type="PANTHER" id="PTHR20934:SF0">
    <property type="entry name" value="TRANSCRIPTION ELONGATION FACTOR 1 HOMOLOG"/>
    <property type="match status" value="1"/>
</dbReference>
<evidence type="ECO:0000256" key="8">
    <source>
        <dbReference type="ARBA" id="ARBA00023015"/>
    </source>
</evidence>
<keyword evidence="10 11" id="KW-0539">Nucleus</keyword>
<keyword evidence="5 11" id="KW-0479">Metal-binding</keyword>
<dbReference type="InterPro" id="IPR038567">
    <property type="entry name" value="T_Elf1_sf"/>
</dbReference>
<evidence type="ECO:0000256" key="4">
    <source>
        <dbReference type="ARBA" id="ARBA00014973"/>
    </source>
</evidence>
<dbReference type="EMBL" id="GBEZ01025217">
    <property type="protein sequence ID" value="JAC61843.1"/>
    <property type="molecule type" value="Transcribed_RNA"/>
</dbReference>
<dbReference type="FunFam" id="2.20.25.190:FF:000001">
    <property type="entry name" value="Transcription elongation factor 1 homolog"/>
    <property type="match status" value="1"/>
</dbReference>
<dbReference type="SUPFAM" id="SSF57783">
    <property type="entry name" value="Zinc beta-ribbon"/>
    <property type="match status" value="1"/>
</dbReference>
<dbReference type="InterPro" id="IPR007808">
    <property type="entry name" value="Elf1"/>
</dbReference>
<organism evidence="12">
    <name type="scientific">Tetraselmis sp. GSL018</name>
    <dbReference type="NCBI Taxonomy" id="582737"/>
    <lineage>
        <taxon>Eukaryota</taxon>
        <taxon>Viridiplantae</taxon>
        <taxon>Chlorophyta</taxon>
        <taxon>core chlorophytes</taxon>
        <taxon>Chlorodendrophyceae</taxon>
        <taxon>Chlorodendrales</taxon>
        <taxon>Chlorodendraceae</taxon>
        <taxon>Tetraselmis</taxon>
    </lineage>
</organism>
<protein>
    <recommendedName>
        <fullName evidence="4 11">Transcription elongation factor 1 homolog</fullName>
    </recommendedName>
</protein>
<evidence type="ECO:0000256" key="1">
    <source>
        <dbReference type="ARBA" id="ARBA00003357"/>
    </source>
</evidence>
<evidence type="ECO:0000313" key="13">
    <source>
        <dbReference type="EMBL" id="JAC65424.1"/>
    </source>
</evidence>
<comment type="subcellular location">
    <subcellularLocation>
        <location evidence="2 11">Nucleus</location>
    </subcellularLocation>
</comment>
<keyword evidence="9 11" id="KW-0804">Transcription</keyword>
<keyword evidence="12" id="KW-0648">Protein biosynthesis</keyword>
<keyword evidence="8 11" id="KW-0805">Transcription regulation</keyword>
<keyword evidence="6 11" id="KW-0863">Zinc-finger</keyword>
<evidence type="ECO:0000256" key="9">
    <source>
        <dbReference type="ARBA" id="ARBA00023163"/>
    </source>
</evidence>
<proteinExistence type="inferred from homology"/>
<evidence type="ECO:0000256" key="11">
    <source>
        <dbReference type="RuleBase" id="RU364033"/>
    </source>
</evidence>
<evidence type="ECO:0000256" key="6">
    <source>
        <dbReference type="ARBA" id="ARBA00022771"/>
    </source>
</evidence>
<dbReference type="PANTHER" id="PTHR20934">
    <property type="entry name" value="TRANSCRIPTION ELONGATION FACTOR 1 HOMOLOG"/>
    <property type="match status" value="1"/>
</dbReference>
<dbReference type="EMBL" id="GBEZ01021317">
    <property type="protein sequence ID" value="JAC65424.1"/>
    <property type="molecule type" value="Transcribed_RNA"/>
</dbReference>
<comment type="similarity">
    <text evidence="3 11">Belongs to the ELOF1 family.</text>
</comment>
<evidence type="ECO:0000256" key="7">
    <source>
        <dbReference type="ARBA" id="ARBA00022833"/>
    </source>
</evidence>
<dbReference type="Gene3D" id="2.20.25.190">
    <property type="match status" value="1"/>
</dbReference>
<reference evidence="12" key="1">
    <citation type="submission" date="2014-05" db="EMBL/GenBank/DDBJ databases">
        <title>The transcriptome of the halophilic microalga Tetraselmis sp. GSL018 isolated from the Great Salt Lake, Utah.</title>
        <authorList>
            <person name="Jinkerson R.E."/>
            <person name="D'Adamo S."/>
            <person name="Posewitz M.C."/>
        </authorList>
    </citation>
    <scope>NUCLEOTIDE SEQUENCE</scope>
    <source>
        <strain evidence="12">GSL018</strain>
    </source>
</reference>
<sequence>MGKRKSSKPPPPKKRPKMEKQFTCPFCNHEKSVQVKMNFKDKRGEAKCTMCSEYYNCEINPISEEIDVYSDWIDACEKVNSGA</sequence>
<dbReference type="GO" id="GO:0008270">
    <property type="term" value="F:zinc ion binding"/>
    <property type="evidence" value="ECO:0007669"/>
    <property type="project" value="UniProtKB-KW"/>
</dbReference>
<evidence type="ECO:0000256" key="10">
    <source>
        <dbReference type="ARBA" id="ARBA00023242"/>
    </source>
</evidence>
<keyword evidence="12" id="KW-0251">Elongation factor</keyword>
<evidence type="ECO:0000256" key="2">
    <source>
        <dbReference type="ARBA" id="ARBA00004123"/>
    </source>
</evidence>